<dbReference type="Proteomes" id="UP000237811">
    <property type="component" value="Unassembled WGS sequence"/>
</dbReference>
<evidence type="ECO:0000313" key="1">
    <source>
        <dbReference type="EMBL" id="PRE55631.1"/>
    </source>
</evidence>
<dbReference type="RefSeq" id="WP_105767472.1">
    <property type="nucleotide sequence ID" value="NZ_CP046346.1"/>
</dbReference>
<protein>
    <submittedName>
        <fullName evidence="1">Uncharacterized protein</fullName>
    </submittedName>
</protein>
<comment type="caution">
    <text evidence="1">The sequence shown here is derived from an EMBL/GenBank/DDBJ whole genome shotgun (WGS) entry which is preliminary data.</text>
</comment>
<dbReference type="EMBL" id="PVFR01000007">
    <property type="protein sequence ID" value="PRE55631.1"/>
    <property type="molecule type" value="Genomic_DNA"/>
</dbReference>
<name>A0AB37AZL3_9BURK</name>
<sequence>MSDFHRIPTSAEVYAVIMARHRDEMSCFASFSDPDGTFNGGPGQVGRMDTAWGLRGTDFPILEIKTRWDIDPLTMGRRNQTSEYWLIVGKEA</sequence>
<organism evidence="1 2">
    <name type="scientific">Burkholderia multivorans</name>
    <dbReference type="NCBI Taxonomy" id="87883"/>
    <lineage>
        <taxon>Bacteria</taxon>
        <taxon>Pseudomonadati</taxon>
        <taxon>Pseudomonadota</taxon>
        <taxon>Betaproteobacteria</taxon>
        <taxon>Burkholderiales</taxon>
        <taxon>Burkholderiaceae</taxon>
        <taxon>Burkholderia</taxon>
        <taxon>Burkholderia cepacia complex</taxon>
    </lineage>
</organism>
<accession>A0AB37AZL3</accession>
<proteinExistence type="predicted"/>
<gene>
    <name evidence="1" type="ORF">C6P99_01910</name>
</gene>
<evidence type="ECO:0000313" key="2">
    <source>
        <dbReference type="Proteomes" id="UP000237811"/>
    </source>
</evidence>
<reference evidence="1 2" key="1">
    <citation type="submission" date="2018-03" db="EMBL/GenBank/DDBJ databases">
        <authorList>
            <person name="Nguyen K."/>
            <person name="Fouts D."/>
            <person name="Sutton G."/>
        </authorList>
    </citation>
    <scope>NUCLEOTIDE SEQUENCE [LARGE SCALE GENOMIC DNA]</scope>
    <source>
        <strain evidence="1 2">AU14328</strain>
    </source>
</reference>
<dbReference type="AlphaFoldDB" id="A0AB37AZL3"/>